<protein>
    <submittedName>
        <fullName evidence="2">Uncharacterized protein</fullName>
    </submittedName>
</protein>
<feature type="region of interest" description="Disordered" evidence="1">
    <location>
        <begin position="276"/>
        <end position="306"/>
    </location>
</feature>
<name>A0AA47N3I4_MERPO</name>
<evidence type="ECO:0000256" key="1">
    <source>
        <dbReference type="SAM" id="MobiDB-lite"/>
    </source>
</evidence>
<organism evidence="2 3">
    <name type="scientific">Merluccius polli</name>
    <name type="common">Benguela hake</name>
    <name type="synonym">Merluccius cadenati</name>
    <dbReference type="NCBI Taxonomy" id="89951"/>
    <lineage>
        <taxon>Eukaryota</taxon>
        <taxon>Metazoa</taxon>
        <taxon>Chordata</taxon>
        <taxon>Craniata</taxon>
        <taxon>Vertebrata</taxon>
        <taxon>Euteleostomi</taxon>
        <taxon>Actinopterygii</taxon>
        <taxon>Neopterygii</taxon>
        <taxon>Teleostei</taxon>
        <taxon>Neoteleostei</taxon>
        <taxon>Acanthomorphata</taxon>
        <taxon>Zeiogadaria</taxon>
        <taxon>Gadariae</taxon>
        <taxon>Gadiformes</taxon>
        <taxon>Gadoidei</taxon>
        <taxon>Merlucciidae</taxon>
        <taxon>Merluccius</taxon>
    </lineage>
</organism>
<gene>
    <name evidence="2" type="ORF">N1851_007921</name>
</gene>
<comment type="caution">
    <text evidence="2">The sequence shown here is derived from an EMBL/GenBank/DDBJ whole genome shotgun (WGS) entry which is preliminary data.</text>
</comment>
<dbReference type="AlphaFoldDB" id="A0AA47N3I4"/>
<accession>A0AA47N3I4</accession>
<feature type="compositionally biased region" description="Basic and acidic residues" evidence="1">
    <location>
        <begin position="289"/>
        <end position="306"/>
    </location>
</feature>
<reference evidence="2" key="1">
    <citation type="journal article" date="2023" name="Front. Mar. Sci.">
        <title>A new Merluccius polli reference genome to investigate the effects of global change in West African waters.</title>
        <authorList>
            <person name="Mateo J.L."/>
            <person name="Blanco-Fernandez C."/>
            <person name="Garcia-Vazquez E."/>
            <person name="Machado-Schiaffino G."/>
        </authorList>
    </citation>
    <scope>NUCLEOTIDE SEQUENCE</scope>
    <source>
        <strain evidence="2">C29</strain>
        <tissue evidence="2">Fin</tissue>
    </source>
</reference>
<dbReference type="EMBL" id="JAOPHQ010001426">
    <property type="protein sequence ID" value="KAK0150977.1"/>
    <property type="molecule type" value="Genomic_DNA"/>
</dbReference>
<evidence type="ECO:0000313" key="3">
    <source>
        <dbReference type="Proteomes" id="UP001174136"/>
    </source>
</evidence>
<evidence type="ECO:0000313" key="2">
    <source>
        <dbReference type="EMBL" id="KAK0150977.1"/>
    </source>
</evidence>
<keyword evidence="3" id="KW-1185">Reference proteome</keyword>
<sequence length="306" mass="34562">MKAIGSRFDNRWNKTTGTFDQVLVSDTLAYIPLLLTLQSVLKQSSVRHVYICSIIKDIPSLQIQLFYDDFEPCNPLGSKKGTHKLSAIDFTLRNFPPRYNSCLANIHLCMLFHTQNIKKYGFATILEPLVNDLKILETDGIDIPGLGGRINGSIFQVTEREDYRRVFSEDHPNMRLRTKEVHSDHCQLIKASPEQSHVKLTLKYIAEKSISFKEISDRIQSFNYGYCGARRVQVRRRVCGKVVDGVYIAPCHLVAAARFSLSPLFKGNPTIYGGLTRPGSGAAAATHPNEGREDKSSRKWTQRGKE</sequence>
<dbReference type="Proteomes" id="UP001174136">
    <property type="component" value="Unassembled WGS sequence"/>
</dbReference>
<proteinExistence type="predicted"/>